<dbReference type="GO" id="GO:0097272">
    <property type="term" value="P:ammonium homeostasis"/>
    <property type="evidence" value="ECO:0007669"/>
    <property type="project" value="TreeGrafter"/>
</dbReference>
<dbReference type="SUPFAM" id="SSF111352">
    <property type="entry name" value="Ammonium transporter"/>
    <property type="match status" value="1"/>
</dbReference>
<feature type="transmembrane region" description="Helical" evidence="8">
    <location>
        <begin position="357"/>
        <end position="388"/>
    </location>
</feature>
<evidence type="ECO:0000313" key="10">
    <source>
        <dbReference type="EMBL" id="KAK3266473.1"/>
    </source>
</evidence>
<sequence length="526" mass="55100">MTPAPQMKKLKLVSTPRLQERQGTMSTTATEAYVNEAISNLTATLTEKDTELEGSIGAIGGLGDVLWLLLGAYMVFFMQAGFALLEAGGVSAKNTKNILLKNILDACLGGMVWWAVGYPFAYGTGGASPNAFIGGANFFMYKGTTSMNDSDGSAPSGYFYAGWMFQWAFAAAAATIVSGAVAERCNFAAYLIYTTIITAFIYPVVVHWGWSSEGWLSAFKAKAGDDSEEDWSYDPYLGGNGFIDFAGSGIVHMTGGGAALMGAIFLGPRTGRFNADGTVSDLHRGHNAVLQALGVFILWFGWYGFNPVSTLAFSMMDIAARVAVTTTLSACAGGCTTLVIHIACGNVPDVGPALNGILAGLVGITAPCVVVEPWAAAFIGFVAAFVYYGSSQMLLKLKIDDVLEASPVHFFCGAWGCLSVGFFATDIYVNNGVNGAYAADKDNGDSGNYGAFYGGGGEQLGTQIVGVIAIAAWTCGTSALMFFGLSKAGVLRVSAEDEHTGLDDSHHGGSAYDMQSKQVATVKVEA</sequence>
<keyword evidence="3 8" id="KW-0813">Transport</keyword>
<dbReference type="Gene3D" id="1.10.3430.10">
    <property type="entry name" value="Ammonium transporter AmtB like domains"/>
    <property type="match status" value="1"/>
</dbReference>
<comment type="subcellular location">
    <subcellularLocation>
        <location evidence="8">Cell membrane</location>
        <topology evidence="8">Multi-pass membrane protein</topology>
    </subcellularLocation>
    <subcellularLocation>
        <location evidence="1">Membrane</location>
        <topology evidence="1">Multi-pass membrane protein</topology>
    </subcellularLocation>
</comment>
<dbReference type="Proteomes" id="UP001190700">
    <property type="component" value="Unassembled WGS sequence"/>
</dbReference>
<dbReference type="InterPro" id="IPR029020">
    <property type="entry name" value="Ammonium/urea_transptr"/>
</dbReference>
<feature type="transmembrane region" description="Helical" evidence="8">
    <location>
        <begin position="65"/>
        <end position="86"/>
    </location>
</feature>
<keyword evidence="5 8" id="KW-1133">Transmembrane helix</keyword>
<dbReference type="NCBIfam" id="TIGR00836">
    <property type="entry name" value="amt"/>
    <property type="match status" value="1"/>
</dbReference>
<dbReference type="PANTHER" id="PTHR11730:SF6">
    <property type="entry name" value="AMMONIUM TRANSPORTER"/>
    <property type="match status" value="1"/>
</dbReference>
<dbReference type="InterPro" id="IPR018047">
    <property type="entry name" value="Ammonium_transpt_CS"/>
</dbReference>
<evidence type="ECO:0000313" key="11">
    <source>
        <dbReference type="Proteomes" id="UP001190700"/>
    </source>
</evidence>
<feature type="transmembrane region" description="Helical" evidence="8">
    <location>
        <begin position="464"/>
        <end position="485"/>
    </location>
</feature>
<evidence type="ECO:0000259" key="9">
    <source>
        <dbReference type="Pfam" id="PF00909"/>
    </source>
</evidence>
<evidence type="ECO:0000256" key="6">
    <source>
        <dbReference type="ARBA" id="ARBA00023136"/>
    </source>
</evidence>
<evidence type="ECO:0000256" key="7">
    <source>
        <dbReference type="ARBA" id="ARBA00023177"/>
    </source>
</evidence>
<dbReference type="AlphaFoldDB" id="A0AAE0FVA6"/>
<name>A0AAE0FVA6_9CHLO</name>
<dbReference type="GO" id="GO:0008519">
    <property type="term" value="F:ammonium channel activity"/>
    <property type="evidence" value="ECO:0007669"/>
    <property type="project" value="InterPro"/>
</dbReference>
<keyword evidence="6 8" id="KW-0472">Membrane</keyword>
<evidence type="ECO:0000256" key="1">
    <source>
        <dbReference type="ARBA" id="ARBA00004141"/>
    </source>
</evidence>
<organism evidence="10 11">
    <name type="scientific">Cymbomonas tetramitiformis</name>
    <dbReference type="NCBI Taxonomy" id="36881"/>
    <lineage>
        <taxon>Eukaryota</taxon>
        <taxon>Viridiplantae</taxon>
        <taxon>Chlorophyta</taxon>
        <taxon>Pyramimonadophyceae</taxon>
        <taxon>Pyramimonadales</taxon>
        <taxon>Pyramimonadaceae</taxon>
        <taxon>Cymbomonas</taxon>
    </lineage>
</organism>
<proteinExistence type="inferred from homology"/>
<comment type="caution">
    <text evidence="10">The sequence shown here is derived from an EMBL/GenBank/DDBJ whole genome shotgun (WGS) entry which is preliminary data.</text>
</comment>
<dbReference type="InterPro" id="IPR024041">
    <property type="entry name" value="NH4_transpt_AmtB-like_dom"/>
</dbReference>
<feature type="transmembrane region" description="Helical" evidence="8">
    <location>
        <begin position="188"/>
        <end position="210"/>
    </location>
</feature>
<keyword evidence="7 8" id="KW-0924">Ammonia transport</keyword>
<dbReference type="InterPro" id="IPR001905">
    <property type="entry name" value="Ammonium_transpt"/>
</dbReference>
<feature type="transmembrane region" description="Helical" evidence="8">
    <location>
        <begin position="157"/>
        <end position="181"/>
    </location>
</feature>
<accession>A0AAE0FVA6</accession>
<comment type="similarity">
    <text evidence="2 8">Belongs to the ammonia transporter channel (TC 1.A.11.2) family.</text>
</comment>
<gene>
    <name evidence="10" type="ORF">CYMTET_24908</name>
</gene>
<keyword evidence="4 8" id="KW-0812">Transmembrane</keyword>
<dbReference type="GO" id="GO:0005886">
    <property type="term" value="C:plasma membrane"/>
    <property type="evidence" value="ECO:0007669"/>
    <property type="project" value="UniProtKB-SubCell"/>
</dbReference>
<feature type="domain" description="Ammonium transporter AmtB-like" evidence="9">
    <location>
        <begin position="66"/>
        <end position="512"/>
    </location>
</feature>
<dbReference type="EMBL" id="LGRX02013041">
    <property type="protein sequence ID" value="KAK3266473.1"/>
    <property type="molecule type" value="Genomic_DNA"/>
</dbReference>
<evidence type="ECO:0000256" key="5">
    <source>
        <dbReference type="ARBA" id="ARBA00022989"/>
    </source>
</evidence>
<evidence type="ECO:0000256" key="2">
    <source>
        <dbReference type="ARBA" id="ARBA00005887"/>
    </source>
</evidence>
<evidence type="ECO:0000256" key="4">
    <source>
        <dbReference type="ARBA" id="ARBA00022692"/>
    </source>
</evidence>
<feature type="transmembrane region" description="Helical" evidence="8">
    <location>
        <begin position="408"/>
        <end position="429"/>
    </location>
</feature>
<evidence type="ECO:0000256" key="3">
    <source>
        <dbReference type="ARBA" id="ARBA00022448"/>
    </source>
</evidence>
<evidence type="ECO:0000256" key="8">
    <source>
        <dbReference type="RuleBase" id="RU362002"/>
    </source>
</evidence>
<comment type="caution">
    <text evidence="8">Lacks conserved residue(s) required for the propagation of feature annotation.</text>
</comment>
<feature type="transmembrane region" description="Helical" evidence="8">
    <location>
        <begin position="288"/>
        <end position="305"/>
    </location>
</feature>
<dbReference type="PANTHER" id="PTHR11730">
    <property type="entry name" value="AMMONIUM TRANSPORTER"/>
    <property type="match status" value="1"/>
</dbReference>
<dbReference type="Pfam" id="PF00909">
    <property type="entry name" value="Ammonium_transp"/>
    <property type="match status" value="1"/>
</dbReference>
<reference evidence="10 11" key="1">
    <citation type="journal article" date="2015" name="Genome Biol. Evol.">
        <title>Comparative Genomics of a Bacterivorous Green Alga Reveals Evolutionary Causalities and Consequences of Phago-Mixotrophic Mode of Nutrition.</title>
        <authorList>
            <person name="Burns J.A."/>
            <person name="Paasch A."/>
            <person name="Narechania A."/>
            <person name="Kim E."/>
        </authorList>
    </citation>
    <scope>NUCLEOTIDE SEQUENCE [LARGE SCALE GENOMIC DNA]</scope>
    <source>
        <strain evidence="10 11">PLY_AMNH</strain>
    </source>
</reference>
<protein>
    <recommendedName>
        <fullName evidence="8">Ammonium transporter</fullName>
    </recommendedName>
</protein>
<dbReference type="PROSITE" id="PS01219">
    <property type="entry name" value="AMMONIUM_TRANSP"/>
    <property type="match status" value="1"/>
</dbReference>
<keyword evidence="11" id="KW-1185">Reference proteome</keyword>
<feature type="transmembrane region" description="Helical" evidence="8">
    <location>
        <begin position="245"/>
        <end position="267"/>
    </location>
</feature>